<evidence type="ECO:0000313" key="2">
    <source>
        <dbReference type="Proteomes" id="UP000272015"/>
    </source>
</evidence>
<dbReference type="RefSeq" id="WP_119970651.1">
    <property type="nucleotide sequence ID" value="NZ_JBHSQA010000038.1"/>
</dbReference>
<organism evidence="1 2">
    <name type="scientific">Cryobacterium melibiosiphilum</name>
    <dbReference type="NCBI Taxonomy" id="995039"/>
    <lineage>
        <taxon>Bacteria</taxon>
        <taxon>Bacillati</taxon>
        <taxon>Actinomycetota</taxon>
        <taxon>Actinomycetes</taxon>
        <taxon>Micrococcales</taxon>
        <taxon>Microbacteriaceae</taxon>
        <taxon>Cryobacterium</taxon>
    </lineage>
</organism>
<dbReference type="AlphaFoldDB" id="A0A3A5N3A4"/>
<dbReference type="CDD" id="cd00090">
    <property type="entry name" value="HTH_ARSR"/>
    <property type="match status" value="1"/>
</dbReference>
<dbReference type="Pfam" id="PF12840">
    <property type="entry name" value="HTH_20"/>
    <property type="match status" value="1"/>
</dbReference>
<dbReference type="EMBL" id="QZVS01000040">
    <property type="protein sequence ID" value="RJT91774.1"/>
    <property type="molecule type" value="Genomic_DNA"/>
</dbReference>
<protein>
    <submittedName>
        <fullName evidence="1">Transcriptional regulator</fullName>
    </submittedName>
</protein>
<proteinExistence type="predicted"/>
<accession>A0A3A5N3A4</accession>
<dbReference type="Gene3D" id="1.10.10.10">
    <property type="entry name" value="Winged helix-like DNA-binding domain superfamily/Winged helix DNA-binding domain"/>
    <property type="match status" value="1"/>
</dbReference>
<comment type="caution">
    <text evidence="1">The sequence shown here is derived from an EMBL/GenBank/DDBJ whole genome shotgun (WGS) entry which is preliminary data.</text>
</comment>
<gene>
    <name evidence="1" type="ORF">D6T64_01215</name>
</gene>
<dbReference type="InterPro" id="IPR011991">
    <property type="entry name" value="ArsR-like_HTH"/>
</dbReference>
<dbReference type="InterPro" id="IPR036388">
    <property type="entry name" value="WH-like_DNA-bd_sf"/>
</dbReference>
<name>A0A3A5N3A4_9MICO</name>
<reference evidence="1 2" key="1">
    <citation type="submission" date="2018-09" db="EMBL/GenBank/DDBJ databases">
        <title>Novel species of Cryobacterium.</title>
        <authorList>
            <person name="Liu Q."/>
            <person name="Xin Y.-H."/>
        </authorList>
    </citation>
    <scope>NUCLEOTIDE SEQUENCE [LARGE SCALE GENOMIC DNA]</scope>
    <source>
        <strain evidence="1 2">Hh39</strain>
    </source>
</reference>
<dbReference type="OrthoDB" id="3399802at2"/>
<dbReference type="InterPro" id="IPR036390">
    <property type="entry name" value="WH_DNA-bd_sf"/>
</dbReference>
<sequence>MTGQSHADDISAIASLSDPLRRSLFEFVSHSATPVGRDEAAEALGVPRGTVAFHLDRLAQSGLLETEYQRRTGRTGPGAGRPAKLYRRVADEIVVSVPARHYALAAELLISAIERSDRAGEPARESLNRVSVEHGRALGINSGSLEAVLQSTGYEPQDDGDGGLLLHNCPFHELAKKHTESICAANLALLTGVADGAGEREREVQFAPRDGYCCVRIARNTE</sequence>
<keyword evidence="2" id="KW-1185">Reference proteome</keyword>
<dbReference type="Proteomes" id="UP000272015">
    <property type="component" value="Unassembled WGS sequence"/>
</dbReference>
<evidence type="ECO:0000313" key="1">
    <source>
        <dbReference type="EMBL" id="RJT91774.1"/>
    </source>
</evidence>
<dbReference type="SUPFAM" id="SSF46785">
    <property type="entry name" value="Winged helix' DNA-binding domain"/>
    <property type="match status" value="1"/>
</dbReference>